<organism evidence="1 2">
    <name type="scientific">Actinoalloteichus caeruleus DSM 43889</name>
    <dbReference type="NCBI Taxonomy" id="1120930"/>
    <lineage>
        <taxon>Bacteria</taxon>
        <taxon>Bacillati</taxon>
        <taxon>Actinomycetota</taxon>
        <taxon>Actinomycetes</taxon>
        <taxon>Pseudonocardiales</taxon>
        <taxon>Pseudonocardiaceae</taxon>
        <taxon>Actinoalloteichus</taxon>
        <taxon>Actinoalloteichus cyanogriseus</taxon>
    </lineage>
</organism>
<dbReference type="EMBL" id="AUBJ02000001">
    <property type="protein sequence ID" value="MCP2332919.1"/>
    <property type="molecule type" value="Genomic_DNA"/>
</dbReference>
<dbReference type="InterPro" id="IPR045522">
    <property type="entry name" value="DUF6474"/>
</dbReference>
<evidence type="ECO:0000313" key="2">
    <source>
        <dbReference type="Proteomes" id="UP000791080"/>
    </source>
</evidence>
<keyword evidence="2" id="KW-1185">Reference proteome</keyword>
<dbReference type="Pfam" id="PF20079">
    <property type="entry name" value="DUF6474"/>
    <property type="match status" value="1"/>
</dbReference>
<reference evidence="1 2" key="1">
    <citation type="submission" date="2013-07" db="EMBL/GenBank/DDBJ databases">
        <authorList>
            <consortium name="DOE Joint Genome Institute"/>
            <person name="Reeve W."/>
            <person name="Huntemann M."/>
            <person name="Han J."/>
            <person name="Chen A."/>
            <person name="Kyrpides N."/>
            <person name="Mavromatis K."/>
            <person name="Markowitz V."/>
            <person name="Palaniappan K."/>
            <person name="Ivanova N."/>
            <person name="Schaumberg A."/>
            <person name="Pati A."/>
            <person name="Liolios K."/>
            <person name="Nordberg H.P."/>
            <person name="Cantor M.N."/>
            <person name="Hua S.X."/>
            <person name="Woyke T."/>
        </authorList>
    </citation>
    <scope>NUCLEOTIDE SEQUENCE [LARGE SCALE GENOMIC DNA]</scope>
    <source>
        <strain evidence="1 2">DSM 43889</strain>
    </source>
</reference>
<accession>A0ABT1JK79</accession>
<proteinExistence type="predicted"/>
<sequence length="150" mass="16085">MAGRRRDVGSGGRARRLVGVAKVLVPAAAPVVLPIAAGAAARVRELYDQARARRMGVPVDRLPEFTGHGAALHARVANALDSVDELGRRSGASDGDRFVAEARTRCGQLLAAVRAAERMPAPRRRAAHRAIDRELAVVETELLHRLDVHP</sequence>
<evidence type="ECO:0000313" key="1">
    <source>
        <dbReference type="EMBL" id="MCP2332919.1"/>
    </source>
</evidence>
<dbReference type="Proteomes" id="UP000791080">
    <property type="component" value="Unassembled WGS sequence"/>
</dbReference>
<name>A0ABT1JK79_ACTCY</name>
<reference evidence="1 2" key="2">
    <citation type="submission" date="2022-06" db="EMBL/GenBank/DDBJ databases">
        <title>Genomic Encyclopedia of Type Strains, Phase I: the one thousand microbial genomes (KMG-I) project.</title>
        <authorList>
            <person name="Kyrpides N."/>
        </authorList>
    </citation>
    <scope>NUCLEOTIDE SEQUENCE [LARGE SCALE GENOMIC DNA]</scope>
    <source>
        <strain evidence="1 2">DSM 43889</strain>
    </source>
</reference>
<protein>
    <submittedName>
        <fullName evidence="1">Uncharacterized protein</fullName>
    </submittedName>
</protein>
<comment type="caution">
    <text evidence="1">The sequence shown here is derived from an EMBL/GenBank/DDBJ whole genome shotgun (WGS) entry which is preliminary data.</text>
</comment>
<dbReference type="RefSeq" id="WP_026417816.1">
    <property type="nucleotide sequence ID" value="NZ_AUBJ02000001.1"/>
</dbReference>
<gene>
    <name evidence="1" type="ORF">G443_003189</name>
</gene>